<keyword evidence="2" id="KW-0802">TPR repeat</keyword>
<dbReference type="InterPro" id="IPR019734">
    <property type="entry name" value="TPR_rpt"/>
</dbReference>
<evidence type="ECO:0000313" key="4">
    <source>
        <dbReference type="Proteomes" id="UP000436016"/>
    </source>
</evidence>
<dbReference type="Gene3D" id="3.40.50.300">
    <property type="entry name" value="P-loop containing nucleotide triphosphate hydrolases"/>
    <property type="match status" value="1"/>
</dbReference>
<dbReference type="PROSITE" id="PS50005">
    <property type="entry name" value="TPR"/>
    <property type="match status" value="2"/>
</dbReference>
<dbReference type="Pfam" id="PF13432">
    <property type="entry name" value="TPR_16"/>
    <property type="match status" value="1"/>
</dbReference>
<dbReference type="Pfam" id="PF13181">
    <property type="entry name" value="TPR_8"/>
    <property type="match status" value="1"/>
</dbReference>
<evidence type="ECO:0000313" key="3">
    <source>
        <dbReference type="EMBL" id="MXU65981.1"/>
    </source>
</evidence>
<sequence length="573" mass="63384">MSQKLTIPQSLDLAIREAKSGRLTRAENIVGSVLAAVPNHPGALQLGAQIKELRKTAQPNPKLWMPIARKIEAGELEEAEQELIELQKKFPGGFAVYVLRGDICLTGRLYEPAFGFYLQATKIRPADPEGHFKLGLALFRWGREPEAVQAFANADRLKPGDREARLWLARALDRAERTPEALELLDALIAEHPKRGELHAHRGDMLITTGRIDEGRDSLMRAIELNPKAGFAYAALARSRKVKEGDAVIELATKAAEAMAGDGEDNQSVAFALGKIHEDLGNAEEAARWYKRGNDLQRENLAFDVSAALNDFGRMAQDFDAKFLAGLPAPTGKPDLPIFVVGMPRSGTTLVEQIISSHPEVAGAGEQRFVSRQFVRFIRTYGAAESFADIPDLQQKCAETGDMIREALREVGGGAARVTDKMPANFQYIGFIRAVLPDAKIVHCVRDARDNVLSIYKNNFAAPGMGYSNDMGDLAAYRNAYNQLMQHWKSVLPDHVYDIEYAKLTANPEAEARALIAHLGLEWDDACLEFYKSKRAIRTASVTQARQPIYQSSVEAWRKFEEPLAPLFGALDH</sequence>
<dbReference type="PANTHER" id="PTHR12788:SF10">
    <property type="entry name" value="PROTEIN-TYROSINE SULFOTRANSFERASE"/>
    <property type="match status" value="1"/>
</dbReference>
<dbReference type="AlphaFoldDB" id="A0A6B0U4X5"/>
<evidence type="ECO:0000256" key="2">
    <source>
        <dbReference type="PROSITE-ProRule" id="PRU00339"/>
    </source>
</evidence>
<dbReference type="SUPFAM" id="SSF48452">
    <property type="entry name" value="TPR-like"/>
    <property type="match status" value="1"/>
</dbReference>
<dbReference type="GO" id="GO:0008476">
    <property type="term" value="F:protein-tyrosine sulfotransferase activity"/>
    <property type="evidence" value="ECO:0007669"/>
    <property type="project" value="InterPro"/>
</dbReference>
<dbReference type="EMBL" id="WUWG01000003">
    <property type="protein sequence ID" value="MXU65981.1"/>
    <property type="molecule type" value="Genomic_DNA"/>
</dbReference>
<dbReference type="Proteomes" id="UP000436016">
    <property type="component" value="Unassembled WGS sequence"/>
</dbReference>
<dbReference type="InterPro" id="IPR011990">
    <property type="entry name" value="TPR-like_helical_dom_sf"/>
</dbReference>
<dbReference type="RefSeq" id="WP_160854958.1">
    <property type="nucleotide sequence ID" value="NZ_WUWG01000003.1"/>
</dbReference>
<protein>
    <submittedName>
        <fullName evidence="3">Tetratricopeptide repeat protein</fullName>
    </submittedName>
</protein>
<feature type="repeat" description="TPR" evidence="2">
    <location>
        <begin position="196"/>
        <end position="229"/>
    </location>
</feature>
<dbReference type="InterPro" id="IPR027417">
    <property type="entry name" value="P-loop_NTPase"/>
</dbReference>
<dbReference type="Gene3D" id="1.25.40.10">
    <property type="entry name" value="Tetratricopeptide repeat domain"/>
    <property type="match status" value="1"/>
</dbReference>
<comment type="caution">
    <text evidence="3">The sequence shown here is derived from an EMBL/GenBank/DDBJ whole genome shotgun (WGS) entry which is preliminary data.</text>
</comment>
<gene>
    <name evidence="3" type="ORF">GSH16_11015</name>
</gene>
<keyword evidence="4" id="KW-1185">Reference proteome</keyword>
<dbReference type="Pfam" id="PF14559">
    <property type="entry name" value="TPR_19"/>
    <property type="match status" value="1"/>
</dbReference>
<reference evidence="3 4" key="1">
    <citation type="submission" date="2019-12" db="EMBL/GenBank/DDBJ databases">
        <title>Strain KN286 was isolated from seawater, which was collected from Caroline Seamount in the tropical western Pacific.</title>
        <authorList>
            <person name="Wang Q."/>
        </authorList>
    </citation>
    <scope>NUCLEOTIDE SEQUENCE [LARGE SCALE GENOMIC DNA]</scope>
    <source>
        <strain evidence="3 4">KN286</strain>
    </source>
</reference>
<evidence type="ECO:0000256" key="1">
    <source>
        <dbReference type="ARBA" id="ARBA00022679"/>
    </source>
</evidence>
<accession>A0A6B0U4X5</accession>
<organism evidence="3 4">
    <name type="scientific">Oceanomicrobium pacificus</name>
    <dbReference type="NCBI Taxonomy" id="2692916"/>
    <lineage>
        <taxon>Bacteria</taxon>
        <taxon>Pseudomonadati</taxon>
        <taxon>Pseudomonadota</taxon>
        <taxon>Alphaproteobacteria</taxon>
        <taxon>Rhodobacterales</taxon>
        <taxon>Paracoccaceae</taxon>
        <taxon>Oceanomicrobium</taxon>
    </lineage>
</organism>
<proteinExistence type="predicted"/>
<dbReference type="PANTHER" id="PTHR12788">
    <property type="entry name" value="PROTEIN-TYROSINE SULFOTRANSFERASE 2"/>
    <property type="match status" value="1"/>
</dbReference>
<dbReference type="SMART" id="SM00028">
    <property type="entry name" value="TPR"/>
    <property type="match status" value="4"/>
</dbReference>
<dbReference type="Pfam" id="PF13469">
    <property type="entry name" value="Sulfotransfer_3"/>
    <property type="match status" value="1"/>
</dbReference>
<dbReference type="InterPro" id="IPR026634">
    <property type="entry name" value="TPST-like"/>
</dbReference>
<feature type="repeat" description="TPR" evidence="2">
    <location>
        <begin position="128"/>
        <end position="161"/>
    </location>
</feature>
<keyword evidence="1" id="KW-0808">Transferase</keyword>
<name>A0A6B0U4X5_9RHOB</name>
<dbReference type="SUPFAM" id="SSF52540">
    <property type="entry name" value="P-loop containing nucleoside triphosphate hydrolases"/>
    <property type="match status" value="1"/>
</dbReference>